<dbReference type="InterPro" id="IPR006029">
    <property type="entry name" value="Neurotrans-gated_channel_TM"/>
</dbReference>
<dbReference type="InParanoid" id="A0A6P7ITZ2"/>
<evidence type="ECO:0000256" key="16">
    <source>
        <dbReference type="ARBA" id="ARBA00034430"/>
    </source>
</evidence>
<evidence type="ECO:0000256" key="10">
    <source>
        <dbReference type="ARBA" id="ARBA00023170"/>
    </source>
</evidence>
<keyword evidence="10" id="KW-0675">Receptor</keyword>
<evidence type="ECO:0000256" key="14">
    <source>
        <dbReference type="ARBA" id="ARBA00023303"/>
    </source>
</evidence>
<protein>
    <submittedName>
        <fullName evidence="24">5-hydroxytryptamine receptor 3A-like</fullName>
    </submittedName>
</protein>
<dbReference type="GO" id="GO:0045211">
    <property type="term" value="C:postsynaptic membrane"/>
    <property type="evidence" value="ECO:0007669"/>
    <property type="project" value="UniProtKB-SubCell"/>
</dbReference>
<evidence type="ECO:0000256" key="6">
    <source>
        <dbReference type="ARBA" id="ARBA00023018"/>
    </source>
</evidence>
<dbReference type="PROSITE" id="PS00236">
    <property type="entry name" value="NEUROTR_ION_CHANNEL"/>
    <property type="match status" value="1"/>
</dbReference>
<organism evidence="23 24">
    <name type="scientific">Parambassis ranga</name>
    <name type="common">Indian glassy fish</name>
    <dbReference type="NCBI Taxonomy" id="210632"/>
    <lineage>
        <taxon>Eukaryota</taxon>
        <taxon>Metazoa</taxon>
        <taxon>Chordata</taxon>
        <taxon>Craniata</taxon>
        <taxon>Vertebrata</taxon>
        <taxon>Euteleostomi</taxon>
        <taxon>Actinopterygii</taxon>
        <taxon>Neopterygii</taxon>
        <taxon>Teleostei</taxon>
        <taxon>Neoteleostei</taxon>
        <taxon>Acanthomorphata</taxon>
        <taxon>Ovalentaria</taxon>
        <taxon>Ambassidae</taxon>
        <taxon>Parambassis</taxon>
    </lineage>
</organism>
<accession>A0A6P7ITZ2</accession>
<dbReference type="InterPro" id="IPR036734">
    <property type="entry name" value="Neur_chan_lig-bd_sf"/>
</dbReference>
<evidence type="ECO:0000256" key="4">
    <source>
        <dbReference type="ARBA" id="ARBA00022729"/>
    </source>
</evidence>
<dbReference type="InterPro" id="IPR018000">
    <property type="entry name" value="Neurotransmitter_ion_chnl_CS"/>
</dbReference>
<keyword evidence="6" id="KW-0770">Synapse</keyword>
<evidence type="ECO:0000256" key="7">
    <source>
        <dbReference type="ARBA" id="ARBA00023065"/>
    </source>
</evidence>
<keyword evidence="8 20" id="KW-0472">Membrane</keyword>
<feature type="transmembrane region" description="Helical" evidence="20">
    <location>
        <begin position="436"/>
        <end position="457"/>
    </location>
</feature>
<dbReference type="SUPFAM" id="SSF63712">
    <property type="entry name" value="Nicotinic receptor ligand binding domain-like"/>
    <property type="match status" value="1"/>
</dbReference>
<dbReference type="PANTHER" id="PTHR18945">
    <property type="entry name" value="NEUROTRANSMITTER GATED ION CHANNEL"/>
    <property type="match status" value="1"/>
</dbReference>
<feature type="domain" description="Neurotransmitter-gated ion-channel transmembrane" evidence="22">
    <location>
        <begin position="242"/>
        <end position="453"/>
    </location>
</feature>
<dbReference type="InterPro" id="IPR038050">
    <property type="entry name" value="Neuro_actylchol_rec"/>
</dbReference>
<keyword evidence="5 20" id="KW-1133">Transmembrane helix</keyword>
<feature type="signal peptide" evidence="20">
    <location>
        <begin position="1"/>
        <end position="20"/>
    </location>
</feature>
<keyword evidence="11" id="KW-0325">Glycoprotein</keyword>
<sequence>ILMMLLGVFILLFLSDGASSENTCSYQDVLNHLNLTKSNKLFLMSRPVKHYKEPTMVSLEVLPYAILDMVEKDQRFITSIWTSMSWQNDFISWDPQQFCGIDNVSIPADTLWKPDLTIEEITEKDKSSPSPYLTINNKGRVEVQNDQVVVSSCRMQIDKFPFDIQKCNLSFRSIIYSIKDIRLEAIDNSSEATVWARSMMRTQYEWDFIEIKVNQTIQEDQDMIIYTIIIKRKSTLYIANFLLPIIFFLFLDLSSFLISDRGGEKLSFKVTVLLAVTVMQLILNEILPASSDNIPLIAVYCIGIFGLMMLSLLQTILMMHLLARDSKESRHKKKDKNLREGCEKQSNCARDFCQWTRGVCVNDVSAGENPFELLPKVEEVRSEPHLQDGLKESDALEILSGELREVQDTLVVLLNKKKEEEEEEVKKGYWARVAKIVNRVFLIFYITFVTMFLAYLFSLWQTDE</sequence>
<comment type="function">
    <text evidence="19">Forms serotonin (5-hydroxytryptamine/5-HT3)-activated cation-selective channel complexes, which when activated cause fast, depolarizing responses in neurons.</text>
</comment>
<keyword evidence="12" id="KW-0628">Postsynaptic cell membrane</keyword>
<dbReference type="InterPro" id="IPR036719">
    <property type="entry name" value="Neuro-gated_channel_TM_sf"/>
</dbReference>
<keyword evidence="23" id="KW-1185">Reference proteome</keyword>
<comment type="catalytic activity">
    <reaction evidence="16">
        <text>K(+)(in) = K(+)(out)</text>
        <dbReference type="Rhea" id="RHEA:29463"/>
        <dbReference type="ChEBI" id="CHEBI:29103"/>
    </reaction>
</comment>
<keyword evidence="2" id="KW-1003">Cell membrane</keyword>
<dbReference type="SUPFAM" id="SSF90112">
    <property type="entry name" value="Neurotransmitter-gated ion-channel transmembrane pore"/>
    <property type="match status" value="1"/>
</dbReference>
<dbReference type="Gene3D" id="1.20.58.390">
    <property type="entry name" value="Neurotransmitter-gated ion-channel transmembrane domain"/>
    <property type="match status" value="1"/>
</dbReference>
<keyword evidence="4 20" id="KW-0732">Signal</keyword>
<name>A0A6P7ITZ2_9TELE</name>
<evidence type="ECO:0000256" key="17">
    <source>
        <dbReference type="ARBA" id="ARBA00036239"/>
    </source>
</evidence>
<dbReference type="Gene3D" id="2.70.170.10">
    <property type="entry name" value="Neurotransmitter-gated ion-channel ligand-binding domain"/>
    <property type="match status" value="1"/>
</dbReference>
<evidence type="ECO:0000259" key="22">
    <source>
        <dbReference type="Pfam" id="PF02932"/>
    </source>
</evidence>
<evidence type="ECO:0000256" key="9">
    <source>
        <dbReference type="ARBA" id="ARBA00023157"/>
    </source>
</evidence>
<dbReference type="CDD" id="cd18996">
    <property type="entry name" value="LGIC_ECD_5-HT3"/>
    <property type="match status" value="1"/>
</dbReference>
<dbReference type="InterPro" id="IPR049944">
    <property type="entry name" value="LGIC_TM_5-HT3"/>
</dbReference>
<dbReference type="InterPro" id="IPR006201">
    <property type="entry name" value="Neur_channel"/>
</dbReference>
<keyword evidence="14 20" id="KW-0407">Ion channel</keyword>
<comment type="similarity">
    <text evidence="20">Belongs to the ligand-gated ion channel (TC 1.A.9) family.</text>
</comment>
<keyword evidence="1 20" id="KW-0813">Transport</keyword>
<dbReference type="AlphaFoldDB" id="A0A6P7ITZ2"/>
<feature type="domain" description="Neurotransmitter-gated ion-channel ligand-binding" evidence="21">
    <location>
        <begin position="45"/>
        <end position="233"/>
    </location>
</feature>
<comment type="catalytic activity">
    <reaction evidence="18">
        <text>Ca(2+)(in) = Ca(2+)(out)</text>
        <dbReference type="Rhea" id="RHEA:29671"/>
        <dbReference type="ChEBI" id="CHEBI:29108"/>
    </reaction>
</comment>
<dbReference type="FunFam" id="2.70.170.10:FF:000017">
    <property type="entry name" value="5-hydroxytryptamine receptor 3A"/>
    <property type="match status" value="1"/>
</dbReference>
<evidence type="ECO:0000256" key="18">
    <source>
        <dbReference type="ARBA" id="ARBA00036634"/>
    </source>
</evidence>
<feature type="chain" id="PRO_5028518723" evidence="20">
    <location>
        <begin position="21"/>
        <end position="464"/>
    </location>
</feature>
<evidence type="ECO:0000313" key="24">
    <source>
        <dbReference type="RefSeq" id="XP_028264589.1"/>
    </source>
</evidence>
<keyword evidence="13" id="KW-1071">Ligand-gated ion channel</keyword>
<gene>
    <name evidence="24" type="primary">LOC114437858</name>
</gene>
<dbReference type="Pfam" id="PF02931">
    <property type="entry name" value="Neur_chan_LBD"/>
    <property type="match status" value="1"/>
</dbReference>
<evidence type="ECO:0000256" key="13">
    <source>
        <dbReference type="ARBA" id="ARBA00023286"/>
    </source>
</evidence>
<dbReference type="CDD" id="cd19063">
    <property type="entry name" value="LGIC_TM_5-HT3"/>
    <property type="match status" value="1"/>
</dbReference>
<feature type="transmembrane region" description="Helical" evidence="20">
    <location>
        <begin position="297"/>
        <end position="323"/>
    </location>
</feature>
<dbReference type="Proteomes" id="UP000515145">
    <property type="component" value="Chromosome 6"/>
</dbReference>
<dbReference type="OrthoDB" id="6097796at2759"/>
<feature type="transmembrane region" description="Helical" evidence="20">
    <location>
        <begin position="270"/>
        <end position="291"/>
    </location>
</feature>
<evidence type="ECO:0000256" key="19">
    <source>
        <dbReference type="ARBA" id="ARBA00037540"/>
    </source>
</evidence>
<evidence type="ECO:0000256" key="15">
    <source>
        <dbReference type="ARBA" id="ARBA00034104"/>
    </source>
</evidence>
<feature type="non-terminal residue" evidence="24">
    <location>
        <position position="1"/>
    </location>
</feature>
<keyword evidence="7 20" id="KW-0406">Ion transport</keyword>
<evidence type="ECO:0000256" key="5">
    <source>
        <dbReference type="ARBA" id="ARBA00022989"/>
    </source>
</evidence>
<dbReference type="GeneID" id="114437858"/>
<evidence type="ECO:0000256" key="8">
    <source>
        <dbReference type="ARBA" id="ARBA00023136"/>
    </source>
</evidence>
<dbReference type="GO" id="GO:0004888">
    <property type="term" value="F:transmembrane signaling receptor activity"/>
    <property type="evidence" value="ECO:0007669"/>
    <property type="project" value="InterPro"/>
</dbReference>
<evidence type="ECO:0000256" key="3">
    <source>
        <dbReference type="ARBA" id="ARBA00022692"/>
    </source>
</evidence>
<comment type="catalytic activity">
    <reaction evidence="17">
        <text>Na(+)(in) = Na(+)(out)</text>
        <dbReference type="Rhea" id="RHEA:34963"/>
        <dbReference type="ChEBI" id="CHEBI:29101"/>
    </reaction>
</comment>
<comment type="subcellular location">
    <subcellularLocation>
        <location evidence="15">Postsynaptic cell membrane</location>
        <topology evidence="15">Multi-pass membrane protein</topology>
    </subcellularLocation>
</comment>
<evidence type="ECO:0000256" key="11">
    <source>
        <dbReference type="ARBA" id="ARBA00023180"/>
    </source>
</evidence>
<feature type="transmembrane region" description="Helical" evidence="20">
    <location>
        <begin position="236"/>
        <end position="258"/>
    </location>
</feature>
<keyword evidence="3 20" id="KW-0812">Transmembrane</keyword>
<keyword evidence="9" id="KW-1015">Disulfide bond</keyword>
<dbReference type="PRINTS" id="PR00252">
    <property type="entry name" value="NRIONCHANNEL"/>
</dbReference>
<dbReference type="GO" id="GO:0005230">
    <property type="term" value="F:extracellular ligand-gated monoatomic ion channel activity"/>
    <property type="evidence" value="ECO:0007669"/>
    <property type="project" value="InterPro"/>
</dbReference>
<evidence type="ECO:0000256" key="1">
    <source>
        <dbReference type="ARBA" id="ARBA00022448"/>
    </source>
</evidence>
<dbReference type="InterPro" id="IPR006202">
    <property type="entry name" value="Neur_chan_lig-bd"/>
</dbReference>
<proteinExistence type="inferred from homology"/>
<evidence type="ECO:0000259" key="21">
    <source>
        <dbReference type="Pfam" id="PF02931"/>
    </source>
</evidence>
<reference evidence="24" key="1">
    <citation type="submission" date="2025-08" db="UniProtKB">
        <authorList>
            <consortium name="RefSeq"/>
        </authorList>
    </citation>
    <scope>IDENTIFICATION</scope>
</reference>
<evidence type="ECO:0000256" key="12">
    <source>
        <dbReference type="ARBA" id="ARBA00023257"/>
    </source>
</evidence>
<evidence type="ECO:0000256" key="20">
    <source>
        <dbReference type="RuleBase" id="RU000687"/>
    </source>
</evidence>
<evidence type="ECO:0000256" key="2">
    <source>
        <dbReference type="ARBA" id="ARBA00022475"/>
    </source>
</evidence>
<dbReference type="RefSeq" id="XP_028264589.1">
    <property type="nucleotide sequence ID" value="XM_028408788.1"/>
</dbReference>
<dbReference type="Pfam" id="PF02932">
    <property type="entry name" value="Neur_chan_memb"/>
    <property type="match status" value="1"/>
</dbReference>
<evidence type="ECO:0000313" key="23">
    <source>
        <dbReference type="Proteomes" id="UP000515145"/>
    </source>
</evidence>